<dbReference type="InterPro" id="IPR004752">
    <property type="entry name" value="AmpG_permease/AT-1"/>
</dbReference>
<protein>
    <submittedName>
        <fullName evidence="8">Major facilitator superfamily domain-containing protein 3-like</fullName>
    </submittedName>
</protein>
<evidence type="ECO:0000256" key="1">
    <source>
        <dbReference type="ARBA" id="ARBA00004141"/>
    </source>
</evidence>
<accession>A0A6I9PL86</accession>
<name>A0A6I9PL86_9TELE</name>
<evidence type="ECO:0000313" key="8">
    <source>
        <dbReference type="RefSeq" id="XP_010788360.1"/>
    </source>
</evidence>
<dbReference type="PANTHER" id="PTHR12778:SF10">
    <property type="entry name" value="MAJOR FACILITATOR SUPERFAMILY DOMAIN-CONTAINING PROTEIN 3"/>
    <property type="match status" value="1"/>
</dbReference>
<dbReference type="PANTHER" id="PTHR12778">
    <property type="entry name" value="SOLUTE CARRIER FAMILY 33 ACETYL-COA TRANSPORTER -RELATED"/>
    <property type="match status" value="1"/>
</dbReference>
<sequence length="95" mass="10631">MFPLFLLDHHMTARELGFWNGVIAMGFSICGSSLGGLLLAQFSIGALMRRVFVLRTISMVFQSSLLTILEPSPLMKGERLKSIPGSRFNTYHQLQ</sequence>
<comment type="subcellular location">
    <subcellularLocation>
        <location evidence="1">Membrane</location>
        <topology evidence="1">Multi-pass membrane protein</topology>
    </subcellularLocation>
</comment>
<evidence type="ECO:0000256" key="2">
    <source>
        <dbReference type="ARBA" id="ARBA00022448"/>
    </source>
</evidence>
<dbReference type="Proteomes" id="UP000504611">
    <property type="component" value="Unplaced"/>
</dbReference>
<keyword evidence="7" id="KW-1185">Reference proteome</keyword>
<dbReference type="KEGG" id="ncc:104961725"/>
<evidence type="ECO:0000256" key="6">
    <source>
        <dbReference type="SAM" id="Phobius"/>
    </source>
</evidence>
<keyword evidence="4 6" id="KW-1133">Transmembrane helix</keyword>
<proteinExistence type="predicted"/>
<gene>
    <name evidence="8" type="primary">LOC104961725</name>
</gene>
<dbReference type="GO" id="GO:0016020">
    <property type="term" value="C:membrane"/>
    <property type="evidence" value="ECO:0007669"/>
    <property type="project" value="UniProtKB-SubCell"/>
</dbReference>
<reference evidence="8" key="1">
    <citation type="submission" date="2025-08" db="UniProtKB">
        <authorList>
            <consortium name="RefSeq"/>
        </authorList>
    </citation>
    <scope>IDENTIFICATION</scope>
    <source>
        <tissue evidence="8">Muscle</tissue>
    </source>
</reference>
<evidence type="ECO:0000256" key="5">
    <source>
        <dbReference type="ARBA" id="ARBA00023136"/>
    </source>
</evidence>
<organism evidence="7 8">
    <name type="scientific">Notothenia coriiceps</name>
    <name type="common">black rockcod</name>
    <dbReference type="NCBI Taxonomy" id="8208"/>
    <lineage>
        <taxon>Eukaryota</taxon>
        <taxon>Metazoa</taxon>
        <taxon>Chordata</taxon>
        <taxon>Craniata</taxon>
        <taxon>Vertebrata</taxon>
        <taxon>Euteleostomi</taxon>
        <taxon>Actinopterygii</taxon>
        <taxon>Neopterygii</taxon>
        <taxon>Teleostei</taxon>
        <taxon>Neoteleostei</taxon>
        <taxon>Acanthomorphata</taxon>
        <taxon>Eupercaria</taxon>
        <taxon>Perciformes</taxon>
        <taxon>Notothenioidei</taxon>
        <taxon>Nototheniidae</taxon>
        <taxon>Notothenia</taxon>
    </lineage>
</organism>
<keyword evidence="5 6" id="KW-0472">Membrane</keyword>
<keyword evidence="3 6" id="KW-0812">Transmembrane</keyword>
<dbReference type="AlphaFoldDB" id="A0A6I9PL86"/>
<evidence type="ECO:0000256" key="3">
    <source>
        <dbReference type="ARBA" id="ARBA00022692"/>
    </source>
</evidence>
<evidence type="ECO:0000313" key="7">
    <source>
        <dbReference type="Proteomes" id="UP000504611"/>
    </source>
</evidence>
<dbReference type="GeneID" id="104961725"/>
<dbReference type="RefSeq" id="XP_010788360.1">
    <property type="nucleotide sequence ID" value="XM_010790058.1"/>
</dbReference>
<keyword evidence="2" id="KW-0813">Transport</keyword>
<evidence type="ECO:0000256" key="4">
    <source>
        <dbReference type="ARBA" id="ARBA00022989"/>
    </source>
</evidence>
<feature type="transmembrane region" description="Helical" evidence="6">
    <location>
        <begin position="16"/>
        <end position="40"/>
    </location>
</feature>
<dbReference type="OrthoDB" id="6415790at2759"/>